<evidence type="ECO:0000313" key="22">
    <source>
        <dbReference type="EMBL" id="GAT59280.1"/>
    </source>
</evidence>
<evidence type="ECO:0000256" key="6">
    <source>
        <dbReference type="ARBA" id="ARBA00022502"/>
    </source>
</evidence>
<reference evidence="22" key="1">
    <citation type="submission" date="2014-09" db="EMBL/GenBank/DDBJ databases">
        <title>Genome sequence of the luminous mushroom Mycena chlorophos for searching fungal bioluminescence genes.</title>
        <authorList>
            <person name="Tanaka Y."/>
            <person name="Kasuga D."/>
            <person name="Oba Y."/>
            <person name="Hase S."/>
            <person name="Sato K."/>
            <person name="Oba Y."/>
            <person name="Sakakibara Y."/>
        </authorList>
    </citation>
    <scope>NUCLEOTIDE SEQUENCE</scope>
</reference>
<feature type="domain" description="RING-type" evidence="21">
    <location>
        <begin position="393"/>
        <end position="577"/>
    </location>
</feature>
<dbReference type="EMBL" id="DF849833">
    <property type="protein sequence ID" value="GAT59280.1"/>
    <property type="molecule type" value="Genomic_DNA"/>
</dbReference>
<dbReference type="Pfam" id="PF22191">
    <property type="entry name" value="IBR_1"/>
    <property type="match status" value="1"/>
</dbReference>
<dbReference type="InterPro" id="IPR044066">
    <property type="entry name" value="TRIAD_supradom"/>
</dbReference>
<comment type="pathway">
    <text evidence="3">Glycolipid biosynthesis; glycosylphosphatidylinositol-anchor biosynthesis.</text>
</comment>
<dbReference type="InterPro" id="IPR001841">
    <property type="entry name" value="Znf_RING"/>
</dbReference>
<evidence type="ECO:0000256" key="12">
    <source>
        <dbReference type="ARBA" id="ARBA00022786"/>
    </source>
</evidence>
<dbReference type="PROSITE" id="PS51873">
    <property type="entry name" value="TRIAD"/>
    <property type="match status" value="1"/>
</dbReference>
<keyword evidence="6" id="KW-0337">GPI-anchor biosynthesis</keyword>
<keyword evidence="13" id="KW-0256">Endoplasmic reticulum</keyword>
<evidence type="ECO:0000259" key="21">
    <source>
        <dbReference type="PROSITE" id="PS51873"/>
    </source>
</evidence>
<dbReference type="Proteomes" id="UP000815677">
    <property type="component" value="Unassembled WGS sequence"/>
</dbReference>
<keyword evidence="15" id="KW-1133">Transmembrane helix</keyword>
<dbReference type="Gene3D" id="1.20.120.1750">
    <property type="match status" value="1"/>
</dbReference>
<evidence type="ECO:0000256" key="17">
    <source>
        <dbReference type="ARBA" id="ARBA00023180"/>
    </source>
</evidence>
<dbReference type="CDD" id="cd20356">
    <property type="entry name" value="Rcat_RBR_HHARI-like"/>
    <property type="match status" value="1"/>
</dbReference>
<accession>A0ABQ0M7E4</accession>
<dbReference type="InterPro" id="IPR031127">
    <property type="entry name" value="E3_UB_ligase_RBR"/>
</dbReference>
<dbReference type="InterPro" id="IPR013233">
    <property type="entry name" value="PIG-X/PBN1"/>
</dbReference>
<keyword evidence="7" id="KW-0808">Transferase</keyword>
<dbReference type="Gene3D" id="3.30.40.10">
    <property type="entry name" value="Zinc/RING finger domain, C3HC4 (zinc finger)"/>
    <property type="match status" value="1"/>
</dbReference>
<dbReference type="PANTHER" id="PTHR11685">
    <property type="entry name" value="RBR FAMILY RING FINGER AND IBR DOMAIN-CONTAINING"/>
    <property type="match status" value="1"/>
</dbReference>
<protein>
    <recommendedName>
        <fullName evidence="5">RBR-type E3 ubiquitin transferase</fullName>
        <ecNumber evidence="5">2.3.2.31</ecNumber>
    </recommendedName>
</protein>
<dbReference type="SMART" id="SM00647">
    <property type="entry name" value="IBR"/>
    <property type="match status" value="1"/>
</dbReference>
<dbReference type="Pfam" id="PF08320">
    <property type="entry name" value="PIG-X"/>
    <property type="match status" value="1"/>
</dbReference>
<evidence type="ECO:0000256" key="18">
    <source>
        <dbReference type="PROSITE-ProRule" id="PRU00175"/>
    </source>
</evidence>
<evidence type="ECO:0000256" key="9">
    <source>
        <dbReference type="ARBA" id="ARBA00022723"/>
    </source>
</evidence>
<evidence type="ECO:0000313" key="23">
    <source>
        <dbReference type="Proteomes" id="UP000815677"/>
    </source>
</evidence>
<gene>
    <name evidence="22" type="ORF">MCHLO_15598</name>
</gene>
<comment type="subcellular location">
    <subcellularLocation>
        <location evidence="2">Endoplasmic reticulum membrane</location>
        <topology evidence="2">Single-pass membrane protein</topology>
    </subcellularLocation>
</comment>
<evidence type="ECO:0000256" key="16">
    <source>
        <dbReference type="ARBA" id="ARBA00023136"/>
    </source>
</evidence>
<keyword evidence="8" id="KW-0812">Transmembrane</keyword>
<evidence type="ECO:0000256" key="13">
    <source>
        <dbReference type="ARBA" id="ARBA00022824"/>
    </source>
</evidence>
<evidence type="ECO:0000256" key="19">
    <source>
        <dbReference type="SAM" id="MobiDB-lite"/>
    </source>
</evidence>
<keyword evidence="10" id="KW-0677">Repeat</keyword>
<dbReference type="InterPro" id="IPR045840">
    <property type="entry name" value="Ariadne"/>
</dbReference>
<evidence type="ECO:0000256" key="2">
    <source>
        <dbReference type="ARBA" id="ARBA00004389"/>
    </source>
</evidence>
<dbReference type="PROSITE" id="PS50089">
    <property type="entry name" value="ZF_RING_2"/>
    <property type="match status" value="1"/>
</dbReference>
<evidence type="ECO:0000256" key="14">
    <source>
        <dbReference type="ARBA" id="ARBA00022833"/>
    </source>
</evidence>
<dbReference type="Pfam" id="PF19422">
    <property type="entry name" value="Ariadne"/>
    <property type="match status" value="1"/>
</dbReference>
<keyword evidence="11 18" id="KW-0863">Zinc-finger</keyword>
<dbReference type="InterPro" id="IPR002867">
    <property type="entry name" value="IBR_dom"/>
</dbReference>
<evidence type="ECO:0000256" key="11">
    <source>
        <dbReference type="ARBA" id="ARBA00022771"/>
    </source>
</evidence>
<dbReference type="Pfam" id="PF21235">
    <property type="entry name" value="UBA_ARI1"/>
    <property type="match status" value="1"/>
</dbReference>
<evidence type="ECO:0000256" key="3">
    <source>
        <dbReference type="ARBA" id="ARBA00004687"/>
    </source>
</evidence>
<organism evidence="22 23">
    <name type="scientific">Mycena chlorophos</name>
    <name type="common">Agaric fungus</name>
    <name type="synonym">Agaricus chlorophos</name>
    <dbReference type="NCBI Taxonomy" id="658473"/>
    <lineage>
        <taxon>Eukaryota</taxon>
        <taxon>Fungi</taxon>
        <taxon>Dikarya</taxon>
        <taxon>Basidiomycota</taxon>
        <taxon>Agaricomycotina</taxon>
        <taxon>Agaricomycetes</taxon>
        <taxon>Agaricomycetidae</taxon>
        <taxon>Agaricales</taxon>
        <taxon>Marasmiineae</taxon>
        <taxon>Mycenaceae</taxon>
        <taxon>Mycena</taxon>
    </lineage>
</organism>
<evidence type="ECO:0000259" key="20">
    <source>
        <dbReference type="PROSITE" id="PS50089"/>
    </source>
</evidence>
<comment type="catalytic activity">
    <reaction evidence="1">
        <text>[E2 ubiquitin-conjugating enzyme]-S-ubiquitinyl-L-cysteine + [acceptor protein]-L-lysine = [E2 ubiquitin-conjugating enzyme]-L-cysteine + [acceptor protein]-N(6)-ubiquitinyl-L-lysine.</text>
        <dbReference type="EC" id="2.3.2.31"/>
    </reaction>
</comment>
<dbReference type="InterPro" id="IPR048962">
    <property type="entry name" value="ARIH1-like_UBL"/>
</dbReference>
<feature type="region of interest" description="Disordered" evidence="19">
    <location>
        <begin position="369"/>
        <end position="393"/>
    </location>
</feature>
<evidence type="ECO:0000256" key="10">
    <source>
        <dbReference type="ARBA" id="ARBA00022737"/>
    </source>
</evidence>
<dbReference type="SMART" id="SM00780">
    <property type="entry name" value="PIG-X"/>
    <property type="match status" value="1"/>
</dbReference>
<sequence>METTSTLQQPHSFHPTFQTSISAYHATPDCSLHLLYALPPLIFVDPYELANRVDFYSFQHAGPSNLELPVFALDPERSNSSVLLTVKAGVETDALVDVQVPLLVRYGAVSNDSQSGFIQTEVPWPVVFHACSGSDSESQIPLMPDSFASPFASKSIRVISTPENVRVAVEIVRTPVGNSSDVRTVELGTALVIIVCFLYLLRAMQRPVLRRTAKEKVEYCCSRPPRPLLAKSATRTAASATDSLPSSLLDAALQPPLLGAYSLDHHVFRLREGDSDGDDGMEDIDDFKVAAKPSRKAYDLEYESLSQSAVEQVMASDVEYITGILGIDTSTASLLLRHMSWNKERLIEKYMDNASKVLVDAGVSLPDPETVRPVTSKRPVARSRKRAPSNDSTSFTCSICFDDSPDLKPLALECGHKACSGCWDAYVSAKLTEEAEHACRCMAEGCALVAPDAFIRSVISADHYARFQELQELVKGGSSSSAVKEHKFCFGCVIDSDHRPVVCGVALLWLKKCRDDSETANWIKSNTKECPKCVSTIEKNGGCNHMTCKKCKNEFCWVCMGPWSEHGTAWYSCNRYDEKGGVDARDAQSRSRASLERYLHYYNRWANHEQSAKLARELFTKTEKKMEEMQVTSTLTWIEVQFMKKAVEELDKCRVTLKWTYAMAYYLAKGNEKEMFEDNQRDLERAVEELSELVEAPLDPETITSLRQKVTDKTVYVQKRNAIVLDDTAQGFLDGRWAWNVAVEGFDKPAETESQEIALVASTEDDDGEA</sequence>
<evidence type="ECO:0000256" key="15">
    <source>
        <dbReference type="ARBA" id="ARBA00022989"/>
    </source>
</evidence>
<name>A0ABQ0M7E4_MYCCL</name>
<evidence type="ECO:0000256" key="5">
    <source>
        <dbReference type="ARBA" id="ARBA00012251"/>
    </source>
</evidence>
<dbReference type="SUPFAM" id="SSF57850">
    <property type="entry name" value="RING/U-box"/>
    <property type="match status" value="2"/>
</dbReference>
<proteinExistence type="inferred from homology"/>
<keyword evidence="16" id="KW-0472">Membrane</keyword>
<keyword evidence="14" id="KW-0862">Zinc</keyword>
<dbReference type="InterPro" id="IPR013083">
    <property type="entry name" value="Znf_RING/FYVE/PHD"/>
</dbReference>
<dbReference type="EC" id="2.3.2.31" evidence="5"/>
<keyword evidence="9" id="KW-0479">Metal-binding</keyword>
<evidence type="ECO:0000256" key="4">
    <source>
        <dbReference type="ARBA" id="ARBA00010345"/>
    </source>
</evidence>
<keyword evidence="17" id="KW-0325">Glycoprotein</keyword>
<evidence type="ECO:0000256" key="1">
    <source>
        <dbReference type="ARBA" id="ARBA00001798"/>
    </source>
</evidence>
<feature type="domain" description="RING-type" evidence="20">
    <location>
        <begin position="397"/>
        <end position="439"/>
    </location>
</feature>
<evidence type="ECO:0000256" key="7">
    <source>
        <dbReference type="ARBA" id="ARBA00022679"/>
    </source>
</evidence>
<comment type="similarity">
    <text evidence="4">Belongs to the PIGX family.</text>
</comment>
<evidence type="ECO:0000256" key="8">
    <source>
        <dbReference type="ARBA" id="ARBA00022692"/>
    </source>
</evidence>
<keyword evidence="12" id="KW-0833">Ubl conjugation pathway</keyword>
<keyword evidence="23" id="KW-1185">Reference proteome</keyword>